<dbReference type="Pfam" id="PF00550">
    <property type="entry name" value="PP-binding"/>
    <property type="match status" value="1"/>
</dbReference>
<evidence type="ECO:0000256" key="3">
    <source>
        <dbReference type="ARBA" id="ARBA00022553"/>
    </source>
</evidence>
<protein>
    <submittedName>
        <fullName evidence="9">Amino acid adenylation domain protein</fullName>
    </submittedName>
    <submittedName>
        <fullName evidence="10">Putative long-chain-fatty-acid-CoA ligase</fullName>
    </submittedName>
</protein>
<evidence type="ECO:0000259" key="8">
    <source>
        <dbReference type="PROSITE" id="PS50075"/>
    </source>
</evidence>
<evidence type="ECO:0000256" key="2">
    <source>
        <dbReference type="ARBA" id="ARBA00022450"/>
    </source>
</evidence>
<dbReference type="PROSITE" id="PS00012">
    <property type="entry name" value="PHOSPHOPANTETHEINE"/>
    <property type="match status" value="1"/>
</dbReference>
<accession>A0A060NSZ7</accession>
<dbReference type="InterPro" id="IPR006162">
    <property type="entry name" value="Ppantetheine_attach_site"/>
</dbReference>
<keyword evidence="2" id="KW-0596">Phosphopantetheine</keyword>
<evidence type="ECO:0000256" key="7">
    <source>
        <dbReference type="SAM" id="MobiDB-lite"/>
    </source>
</evidence>
<evidence type="ECO:0000313" key="9">
    <source>
        <dbReference type="EMBL" id="AGD95036.1"/>
    </source>
</evidence>
<dbReference type="SMART" id="SM00823">
    <property type="entry name" value="PKS_PP"/>
    <property type="match status" value="1"/>
</dbReference>
<dbReference type="FunFam" id="3.40.50.12780:FF:000013">
    <property type="entry name" value="Long-chain-fatty-acid--AMP ligase FadD32"/>
    <property type="match status" value="1"/>
</dbReference>
<keyword evidence="5" id="KW-0276">Fatty acid metabolism</keyword>
<evidence type="ECO:0000313" key="10">
    <source>
        <dbReference type="EMBL" id="BAO84862.1"/>
    </source>
</evidence>
<keyword evidence="3" id="KW-0597">Phosphoprotein</keyword>
<dbReference type="InterPro" id="IPR000873">
    <property type="entry name" value="AMP-dep_synth/lig_dom"/>
</dbReference>
<dbReference type="PANTHER" id="PTHR22754">
    <property type="entry name" value="DISCO-INTERACTING PROTEIN 2 DIP2 -RELATED"/>
    <property type="match status" value="1"/>
</dbReference>
<dbReference type="InterPro" id="IPR009081">
    <property type="entry name" value="PP-bd_ACP"/>
</dbReference>
<sequence>MTGSQRRHRPSGHQGGQTYASLARLLLDRAQGLPDSTAYEFLHSDGTVDTISYGTLYERAAEVAAQVALGGDRPGPVLLLYPPGLGFVTALWGCLLAGAPAVPAYPPLPRPGDRGTIRFRHILADVRPSHVLVDPFIRDVLADIDAGPALPSLLCPDPGTAVGGEAGRPTAFGRGQTIAAPPRVLPGTDDVALVQYTSGSTSDPKGVVLRHSNLLHNMRAITEVFGLNEDTRAVSWLPPYHDMGLIGCILTPVLVGFPIRLMSPLDFLKSPLSWLRQISTLQVTAAGGPNFAYDLCVRRARNEDLQDLDLSSWKVAFNGAEPVQRRTMEEFARRFAPHGFRPSAFLPCYGLAEATLIATGHHWDPTEPDDTPAPGAAPRVSCGPAAGGTSVAVVDPADGRPLSDGEEGEIWLRGPSITDGYWNGTGASRTGSADRPGEAFGDRSGELFGDLDGLRHLRTGDLGYLRDGELFVTGRRKDVLVHRGVNHHAHDIESAAVRGNPHVRPTAAAFMVEDPEPVVVLAVERPPARAGTDEETARVLRTRVLEATGVRLDVVVLCAPRAIPKTTSGKVQRTLARDRFLAGELDGAVTIGAPTGLGGGSVEPNGSGLADGDRGSAAASASASASGPSVAEVAEPLSTLVAGVFAGVCEVPECGTDQRLADIGGDSIRAAEIAAIVERAMDLPVPIESVLATATPDALARHLLTHWAEQGVGTPSVLGRLEELSMTAPEGTTL</sequence>
<feature type="region of interest" description="Disordered" evidence="7">
    <location>
        <begin position="593"/>
        <end position="621"/>
    </location>
</feature>
<dbReference type="EMBL" id="JX021290">
    <property type="protein sequence ID" value="AGD95036.1"/>
    <property type="molecule type" value="Genomic_DNA"/>
</dbReference>
<dbReference type="InterPro" id="IPR042099">
    <property type="entry name" value="ANL_N_sf"/>
</dbReference>
<dbReference type="PROSITE" id="PS50075">
    <property type="entry name" value="CARRIER"/>
    <property type="match status" value="1"/>
</dbReference>
<comment type="similarity">
    <text evidence="1">Belongs to the ATP-dependent AMP-binding enzyme family.</text>
</comment>
<dbReference type="GO" id="GO:0031177">
    <property type="term" value="F:phosphopantetheine binding"/>
    <property type="evidence" value="ECO:0007669"/>
    <property type="project" value="InterPro"/>
</dbReference>
<dbReference type="InterPro" id="IPR025110">
    <property type="entry name" value="AMP-bd_C"/>
</dbReference>
<dbReference type="PANTHER" id="PTHR22754:SF32">
    <property type="entry name" value="DISCO-INTERACTING PROTEIN 2"/>
    <property type="match status" value="1"/>
</dbReference>
<evidence type="ECO:0000256" key="1">
    <source>
        <dbReference type="ARBA" id="ARBA00006432"/>
    </source>
</evidence>
<dbReference type="CDD" id="cd05931">
    <property type="entry name" value="FAAL"/>
    <property type="match status" value="1"/>
</dbReference>
<dbReference type="InterPro" id="IPR020845">
    <property type="entry name" value="AMP-binding_CS"/>
</dbReference>
<organism evidence="10">
    <name type="scientific">Streptomyces melanovinaceus</name>
    <dbReference type="NCBI Taxonomy" id="1182637"/>
    <lineage>
        <taxon>Bacteria</taxon>
        <taxon>Bacillati</taxon>
        <taxon>Actinomycetota</taxon>
        <taxon>Actinomycetes</taxon>
        <taxon>Kitasatosporales</taxon>
        <taxon>Streptomycetaceae</taxon>
        <taxon>Streptomyces</taxon>
    </lineage>
</organism>
<dbReference type="Gene3D" id="1.10.1200.10">
    <property type="entry name" value="ACP-like"/>
    <property type="match status" value="1"/>
</dbReference>
<evidence type="ECO:0000256" key="4">
    <source>
        <dbReference type="ARBA" id="ARBA00022598"/>
    </source>
</evidence>
<dbReference type="GO" id="GO:0005886">
    <property type="term" value="C:plasma membrane"/>
    <property type="evidence" value="ECO:0007669"/>
    <property type="project" value="TreeGrafter"/>
</dbReference>
<dbReference type="PROSITE" id="PS00455">
    <property type="entry name" value="AMP_BINDING"/>
    <property type="match status" value="1"/>
</dbReference>
<dbReference type="GO" id="GO:0017000">
    <property type="term" value="P:antibiotic biosynthetic process"/>
    <property type="evidence" value="ECO:0007669"/>
    <property type="project" value="UniProtKB-ARBA"/>
</dbReference>
<dbReference type="SUPFAM" id="SSF56801">
    <property type="entry name" value="Acetyl-CoA synthetase-like"/>
    <property type="match status" value="1"/>
</dbReference>
<feature type="compositionally biased region" description="Low complexity" evidence="7">
    <location>
        <begin position="606"/>
        <end position="621"/>
    </location>
</feature>
<dbReference type="GO" id="GO:0006633">
    <property type="term" value="P:fatty acid biosynthetic process"/>
    <property type="evidence" value="ECO:0007669"/>
    <property type="project" value="TreeGrafter"/>
</dbReference>
<dbReference type="AlphaFoldDB" id="A0A060NSZ7"/>
<dbReference type="GO" id="GO:0070566">
    <property type="term" value="F:adenylyltransferase activity"/>
    <property type="evidence" value="ECO:0007669"/>
    <property type="project" value="TreeGrafter"/>
</dbReference>
<dbReference type="Pfam" id="PF23024">
    <property type="entry name" value="AMP-dom_DIP2-like"/>
    <property type="match status" value="1"/>
</dbReference>
<dbReference type="Gene3D" id="3.40.50.12780">
    <property type="entry name" value="N-terminal domain of ligase-like"/>
    <property type="match status" value="1"/>
</dbReference>
<dbReference type="Gene3D" id="3.30.300.30">
    <property type="match status" value="1"/>
</dbReference>
<dbReference type="EMBL" id="AB819321">
    <property type="protein sequence ID" value="BAO84862.1"/>
    <property type="molecule type" value="Genomic_DNA"/>
</dbReference>
<keyword evidence="4 10" id="KW-0436">Ligase</keyword>
<reference evidence="10" key="2">
    <citation type="journal article" date="2013" name="Chem. Biol.">
        <title>Core assembly mechanism of quinocarcin/SF-1739: bimodular complex nonribosomal peptide synthetases for sequential mannich-type reactions.</title>
        <authorList>
            <person name="Hiratsuka T."/>
            <person name="Koketsu K."/>
            <person name="Minami A."/>
            <person name="Kaneko S."/>
            <person name="Yamazaki C."/>
            <person name="Watanabe K."/>
            <person name="Oguri H."/>
            <person name="Oikawa H."/>
        </authorList>
    </citation>
    <scope>NUCLEOTIDE SEQUENCE</scope>
    <source>
        <strain evidence="10">DO-52</strain>
    </source>
</reference>
<proteinExistence type="inferred from homology"/>
<dbReference type="InterPro" id="IPR040097">
    <property type="entry name" value="FAAL/FAAC"/>
</dbReference>
<evidence type="ECO:0000256" key="5">
    <source>
        <dbReference type="ARBA" id="ARBA00022832"/>
    </source>
</evidence>
<reference evidence="9" key="1">
    <citation type="submission" date="2012-05" db="EMBL/GenBank/DDBJ databases">
        <title>Quinocarcin biosynthetic gene cluster.</title>
        <authorList>
            <person name="Jian X.H."/>
            <person name="Song L.Q."/>
            <person name="Tang G.L."/>
        </authorList>
    </citation>
    <scope>NUCLEOTIDE SEQUENCE</scope>
    <source>
        <strain evidence="9">NRRL 12388</strain>
    </source>
</reference>
<dbReference type="InterPro" id="IPR036736">
    <property type="entry name" value="ACP-like_sf"/>
</dbReference>
<dbReference type="InterPro" id="IPR020806">
    <property type="entry name" value="PKS_PP-bd"/>
</dbReference>
<gene>
    <name evidence="10" type="primary">qcn13</name>
    <name evidence="9" type="synonym">qncG</name>
</gene>
<dbReference type="SUPFAM" id="SSF47336">
    <property type="entry name" value="ACP-like"/>
    <property type="match status" value="1"/>
</dbReference>
<dbReference type="Pfam" id="PF00501">
    <property type="entry name" value="AMP-binding"/>
    <property type="match status" value="1"/>
</dbReference>
<dbReference type="InterPro" id="IPR045851">
    <property type="entry name" value="AMP-bd_C_sf"/>
</dbReference>
<name>A0A060NSZ7_9ACTN</name>
<evidence type="ECO:0000256" key="6">
    <source>
        <dbReference type="ARBA" id="ARBA00023098"/>
    </source>
</evidence>
<keyword evidence="6" id="KW-0443">Lipid metabolism</keyword>
<dbReference type="GO" id="GO:0071766">
    <property type="term" value="P:Actinobacterium-type cell wall biogenesis"/>
    <property type="evidence" value="ECO:0007669"/>
    <property type="project" value="UniProtKB-ARBA"/>
</dbReference>
<dbReference type="GO" id="GO:0016874">
    <property type="term" value="F:ligase activity"/>
    <property type="evidence" value="ECO:0007669"/>
    <property type="project" value="UniProtKB-KW"/>
</dbReference>
<feature type="domain" description="Carrier" evidence="8">
    <location>
        <begin position="632"/>
        <end position="707"/>
    </location>
</feature>